<evidence type="ECO:0000313" key="2">
    <source>
        <dbReference type="EMBL" id="MBM7704114.1"/>
    </source>
</evidence>
<dbReference type="EMBL" id="JAFBFC010000005">
    <property type="protein sequence ID" value="MBM7704114.1"/>
    <property type="molecule type" value="Genomic_DNA"/>
</dbReference>
<evidence type="ECO:0008006" key="4">
    <source>
        <dbReference type="Google" id="ProtNLM"/>
    </source>
</evidence>
<feature type="compositionally biased region" description="Polar residues" evidence="1">
    <location>
        <begin position="51"/>
        <end position="62"/>
    </location>
</feature>
<accession>A0ABS2QX98</accession>
<dbReference type="RefSeq" id="WP_205188125.1">
    <property type="nucleotide sequence ID" value="NZ_JAFBFC010000005.1"/>
</dbReference>
<gene>
    <name evidence="2" type="ORF">JOC83_002964</name>
</gene>
<proteinExistence type="predicted"/>
<reference evidence="2 3" key="1">
    <citation type="submission" date="2021-01" db="EMBL/GenBank/DDBJ databases">
        <title>Genomic Encyclopedia of Type Strains, Phase IV (KMG-IV): sequencing the most valuable type-strain genomes for metagenomic binning, comparative biology and taxonomic classification.</title>
        <authorList>
            <person name="Goeker M."/>
        </authorList>
    </citation>
    <scope>NUCLEOTIDE SEQUENCE [LARGE SCALE GENOMIC DNA]</scope>
    <source>
        <strain evidence="2 3">DSM 104297</strain>
    </source>
</reference>
<evidence type="ECO:0000313" key="3">
    <source>
        <dbReference type="Proteomes" id="UP000809829"/>
    </source>
</evidence>
<comment type="caution">
    <text evidence="2">The sequence shown here is derived from an EMBL/GenBank/DDBJ whole genome shotgun (WGS) entry which is preliminary data.</text>
</comment>
<organism evidence="2 3">
    <name type="scientific">Priestia iocasae</name>
    <dbReference type="NCBI Taxonomy" id="2291674"/>
    <lineage>
        <taxon>Bacteria</taxon>
        <taxon>Bacillati</taxon>
        <taxon>Bacillota</taxon>
        <taxon>Bacilli</taxon>
        <taxon>Bacillales</taxon>
        <taxon>Bacillaceae</taxon>
        <taxon>Priestia</taxon>
    </lineage>
</organism>
<sequence>MDITIARLLDKMSEEVSKAKQKAHSSSQTQVRDQLIAIKTLCELALDQQKGNVQQPTSTPSPQVVPYMQQPQIIQAGPSSQEEKKYISEDANGDSLFDF</sequence>
<protein>
    <recommendedName>
        <fullName evidence="4">YwdI family protein</fullName>
    </recommendedName>
</protein>
<dbReference type="Pfam" id="PF17261">
    <property type="entry name" value="DUF5327"/>
    <property type="match status" value="1"/>
</dbReference>
<dbReference type="InterPro" id="IPR035218">
    <property type="entry name" value="DUF5327"/>
</dbReference>
<feature type="region of interest" description="Disordered" evidence="1">
    <location>
        <begin position="51"/>
        <end position="99"/>
    </location>
</feature>
<dbReference type="Proteomes" id="UP000809829">
    <property type="component" value="Unassembled WGS sequence"/>
</dbReference>
<feature type="compositionally biased region" description="Polar residues" evidence="1">
    <location>
        <begin position="69"/>
        <end position="80"/>
    </location>
</feature>
<evidence type="ECO:0000256" key="1">
    <source>
        <dbReference type="SAM" id="MobiDB-lite"/>
    </source>
</evidence>
<name>A0ABS2QX98_9BACI</name>
<keyword evidence="3" id="KW-1185">Reference proteome</keyword>